<reference evidence="2 3" key="1">
    <citation type="submission" date="2024-01" db="EMBL/GenBank/DDBJ databases">
        <authorList>
            <person name="Allen C."/>
            <person name="Tagirdzhanova G."/>
        </authorList>
    </citation>
    <scope>NUCLEOTIDE SEQUENCE [LARGE SCALE GENOMIC DNA]</scope>
</reference>
<evidence type="ECO:0000313" key="2">
    <source>
        <dbReference type="EMBL" id="CAK7233317.1"/>
    </source>
</evidence>
<dbReference type="Proteomes" id="UP001642482">
    <property type="component" value="Unassembled WGS sequence"/>
</dbReference>
<feature type="domain" description="2EXR" evidence="1">
    <location>
        <begin position="119"/>
        <end position="205"/>
    </location>
</feature>
<sequence length="299" mass="34849">MASSILYSDPRDVVYAKVVRLASLMGCAALNPALSDFFIAQEEPCSFETRMTLVEKERLRISIPAGTKSEYLYKLYQQAEYLVGTLARINAFAVKVEHQLPPTTSPTPLEVPANAPTTFPQFTRLPMELQLQIWELIPRPIHCWHYGYSLTDVWMNIRSRHRFPCGEEYGNHIDELLSVTLPSMHLMPDWGLWRTCKASRDLMEAAYDKCEMERMLDGCRNPESLDEWFYQDLVKLNFDGTELQVAFHRLYAKFQVPDDMQFPKLRLINTLFEPTMSDEWLALINHEDTIQDFEWCYTV</sequence>
<comment type="caution">
    <text evidence="2">The sequence shown here is derived from an EMBL/GenBank/DDBJ whole genome shotgun (WGS) entry which is preliminary data.</text>
</comment>
<name>A0ABP0CMH7_9PEZI</name>
<dbReference type="EMBL" id="CAWUHD010000121">
    <property type="protein sequence ID" value="CAK7233317.1"/>
    <property type="molecule type" value="Genomic_DNA"/>
</dbReference>
<dbReference type="InterPro" id="IPR045518">
    <property type="entry name" value="2EXR"/>
</dbReference>
<organism evidence="2 3">
    <name type="scientific">Sporothrix eucalyptigena</name>
    <dbReference type="NCBI Taxonomy" id="1812306"/>
    <lineage>
        <taxon>Eukaryota</taxon>
        <taxon>Fungi</taxon>
        <taxon>Dikarya</taxon>
        <taxon>Ascomycota</taxon>
        <taxon>Pezizomycotina</taxon>
        <taxon>Sordariomycetes</taxon>
        <taxon>Sordariomycetidae</taxon>
        <taxon>Ophiostomatales</taxon>
        <taxon>Ophiostomataceae</taxon>
        <taxon>Sporothrix</taxon>
    </lineage>
</organism>
<dbReference type="Pfam" id="PF20150">
    <property type="entry name" value="2EXR"/>
    <property type="match status" value="1"/>
</dbReference>
<keyword evidence="3" id="KW-1185">Reference proteome</keyword>
<evidence type="ECO:0000313" key="3">
    <source>
        <dbReference type="Proteomes" id="UP001642482"/>
    </source>
</evidence>
<evidence type="ECO:0000259" key="1">
    <source>
        <dbReference type="Pfam" id="PF20150"/>
    </source>
</evidence>
<accession>A0ABP0CMH7</accession>
<proteinExistence type="predicted"/>
<gene>
    <name evidence="2" type="ORF">SEUCBS140593_008562</name>
</gene>
<protein>
    <recommendedName>
        <fullName evidence="1">2EXR domain-containing protein</fullName>
    </recommendedName>
</protein>